<feature type="compositionally biased region" description="Low complexity" evidence="1">
    <location>
        <begin position="7"/>
        <end position="20"/>
    </location>
</feature>
<dbReference type="EMBL" id="CP029550">
    <property type="protein sequence ID" value="AWN44747.1"/>
    <property type="molecule type" value="Genomic_DNA"/>
</dbReference>
<keyword evidence="2" id="KW-0812">Transmembrane</keyword>
<protein>
    <submittedName>
        <fullName evidence="3">Uncharacterized protein</fullName>
    </submittedName>
</protein>
<feature type="region of interest" description="Disordered" evidence="1">
    <location>
        <begin position="1"/>
        <end position="22"/>
    </location>
</feature>
<feature type="transmembrane region" description="Helical" evidence="2">
    <location>
        <begin position="49"/>
        <end position="69"/>
    </location>
</feature>
<accession>A0A2U8WF03</accession>
<evidence type="ECO:0000256" key="2">
    <source>
        <dbReference type="SAM" id="Phobius"/>
    </source>
</evidence>
<keyword evidence="2" id="KW-1133">Transmembrane helix</keyword>
<gene>
    <name evidence="3" type="ORF">DK389_23355</name>
</gene>
<dbReference type="KEGG" id="mets:DK389_23355"/>
<keyword evidence="4" id="KW-1185">Reference proteome</keyword>
<organism evidence="3 4">
    <name type="scientific">Methylobacterium durans</name>
    <dbReference type="NCBI Taxonomy" id="2202825"/>
    <lineage>
        <taxon>Bacteria</taxon>
        <taxon>Pseudomonadati</taxon>
        <taxon>Pseudomonadota</taxon>
        <taxon>Alphaproteobacteria</taxon>
        <taxon>Hyphomicrobiales</taxon>
        <taxon>Methylobacteriaceae</taxon>
        <taxon>Methylobacterium</taxon>
    </lineage>
</organism>
<evidence type="ECO:0000256" key="1">
    <source>
        <dbReference type="SAM" id="MobiDB-lite"/>
    </source>
</evidence>
<proteinExistence type="predicted"/>
<sequence length="74" mass="7769">MRAIDRLSASEAELASATAAPHPEEMRATVDLTIGQSIAFRATARATPAGLVSAALLVAATLVPLVWLARTRRD</sequence>
<reference evidence="4" key="1">
    <citation type="submission" date="2018-05" db="EMBL/GenBank/DDBJ databases">
        <title>Complete Genome Sequence of Methylobacterium sp. 17SD2-17.</title>
        <authorList>
            <person name="Srinivasan S."/>
        </authorList>
    </citation>
    <scope>NUCLEOTIDE SEQUENCE [LARGE SCALE GENOMIC DNA]</scope>
    <source>
        <strain evidence="4">17SD2-17</strain>
    </source>
</reference>
<dbReference type="Proteomes" id="UP000245926">
    <property type="component" value="Chromosome"/>
</dbReference>
<evidence type="ECO:0000313" key="3">
    <source>
        <dbReference type="EMBL" id="AWN44747.1"/>
    </source>
</evidence>
<name>A0A2U8WF03_9HYPH</name>
<evidence type="ECO:0000313" key="4">
    <source>
        <dbReference type="Proteomes" id="UP000245926"/>
    </source>
</evidence>
<keyword evidence="2" id="KW-0472">Membrane</keyword>
<dbReference type="AlphaFoldDB" id="A0A2U8WF03"/>